<reference evidence="2" key="1">
    <citation type="submission" date="2020-10" db="EMBL/GenBank/DDBJ databases">
        <authorList>
            <person name="Gilroy R."/>
        </authorList>
    </citation>
    <scope>NUCLEOTIDE SEQUENCE</scope>
    <source>
        <strain evidence="2">ChiHjej9B8-7071</strain>
    </source>
</reference>
<dbReference type="Proteomes" id="UP000824258">
    <property type="component" value="Unassembled WGS sequence"/>
</dbReference>
<dbReference type="EMBL" id="DVGD01000213">
    <property type="protein sequence ID" value="HIR10058.1"/>
    <property type="molecule type" value="Genomic_DNA"/>
</dbReference>
<evidence type="ECO:0000313" key="2">
    <source>
        <dbReference type="EMBL" id="HIR10058.1"/>
    </source>
</evidence>
<keyword evidence="1" id="KW-0732">Signal</keyword>
<evidence type="ECO:0000313" key="3">
    <source>
        <dbReference type="Proteomes" id="UP000824258"/>
    </source>
</evidence>
<dbReference type="AlphaFoldDB" id="A0A9D1D7V5"/>
<reference evidence="2" key="2">
    <citation type="journal article" date="2021" name="PeerJ">
        <title>Extensive microbial diversity within the chicken gut microbiome revealed by metagenomics and culture.</title>
        <authorList>
            <person name="Gilroy R."/>
            <person name="Ravi A."/>
            <person name="Getino M."/>
            <person name="Pursley I."/>
            <person name="Horton D.L."/>
            <person name="Alikhan N.F."/>
            <person name="Baker D."/>
            <person name="Gharbi K."/>
            <person name="Hall N."/>
            <person name="Watson M."/>
            <person name="Adriaenssens E.M."/>
            <person name="Foster-Nyarko E."/>
            <person name="Jarju S."/>
            <person name="Secka A."/>
            <person name="Antonio M."/>
            <person name="Oren A."/>
            <person name="Chaudhuri R.R."/>
            <person name="La Ragione R."/>
            <person name="Hildebrand F."/>
            <person name="Pallen M.J."/>
        </authorList>
    </citation>
    <scope>NUCLEOTIDE SEQUENCE</scope>
    <source>
        <strain evidence="2">ChiHjej9B8-7071</strain>
    </source>
</reference>
<proteinExistence type="predicted"/>
<sequence>MKIRKVFAVALIAAICLSLYFVYAPASAEDLALTAQDGLCVHHPEHTVECGYYVEAGEAACAHVHDAAC</sequence>
<evidence type="ECO:0008006" key="4">
    <source>
        <dbReference type="Google" id="ProtNLM"/>
    </source>
</evidence>
<protein>
    <recommendedName>
        <fullName evidence="4">Secreted protein</fullName>
    </recommendedName>
</protein>
<feature type="non-terminal residue" evidence="2">
    <location>
        <position position="69"/>
    </location>
</feature>
<gene>
    <name evidence="2" type="ORF">IAA70_06620</name>
</gene>
<evidence type="ECO:0000256" key="1">
    <source>
        <dbReference type="SAM" id="SignalP"/>
    </source>
</evidence>
<accession>A0A9D1D7V5</accession>
<comment type="caution">
    <text evidence="2">The sequence shown here is derived from an EMBL/GenBank/DDBJ whole genome shotgun (WGS) entry which is preliminary data.</text>
</comment>
<organism evidence="2 3">
    <name type="scientific">Candidatus Avoscillospira stercoripullorum</name>
    <dbReference type="NCBI Taxonomy" id="2840709"/>
    <lineage>
        <taxon>Bacteria</taxon>
        <taxon>Bacillati</taxon>
        <taxon>Bacillota</taxon>
        <taxon>Clostridia</taxon>
        <taxon>Eubacteriales</taxon>
        <taxon>Oscillospiraceae</taxon>
        <taxon>Oscillospiraceae incertae sedis</taxon>
        <taxon>Candidatus Avoscillospira</taxon>
    </lineage>
</organism>
<name>A0A9D1D7V5_9FIRM</name>
<feature type="chain" id="PRO_5038426157" description="Secreted protein" evidence="1">
    <location>
        <begin position="29"/>
        <end position="69"/>
    </location>
</feature>
<feature type="signal peptide" evidence="1">
    <location>
        <begin position="1"/>
        <end position="28"/>
    </location>
</feature>